<dbReference type="Proteomes" id="UP000499080">
    <property type="component" value="Unassembled WGS sequence"/>
</dbReference>
<evidence type="ECO:0000313" key="2">
    <source>
        <dbReference type="EMBL" id="GBM93695.1"/>
    </source>
</evidence>
<evidence type="ECO:0008006" key="4">
    <source>
        <dbReference type="Google" id="ProtNLM"/>
    </source>
</evidence>
<dbReference type="Gene3D" id="3.30.420.10">
    <property type="entry name" value="Ribonuclease H-like superfamily/Ribonuclease H"/>
    <property type="match status" value="1"/>
</dbReference>
<sequence length="290" mass="33398">MVRSPKITWNRYKINRVKSFKYLCIHVDDRLNWLDHINNQGEKAVKMQQNLKRIAGGNWGISQIHRRALYKTVIERMLAYGSSAWCLNPTYKMKRKVYSIQRQFLLHISGAYRTTPTAALQTIFGIPPLHMESQFEARFTSIYRLRISLPPNITDIQPQDLEMKAIGWSIRPSEHFKPYRISLENGEANIARKDIINIFPNGSKTEHGIGTAFCVLTNDIWAYQWSAKLNDNNTVFQAELTALNEGVTYASYLPNHNTSKIQVDNRASIMASSNSKTKQQEKFSKSSLQI</sequence>
<proteinExistence type="predicted"/>
<evidence type="ECO:0000256" key="1">
    <source>
        <dbReference type="SAM" id="MobiDB-lite"/>
    </source>
</evidence>
<dbReference type="GO" id="GO:0003676">
    <property type="term" value="F:nucleic acid binding"/>
    <property type="evidence" value="ECO:0007669"/>
    <property type="project" value="InterPro"/>
</dbReference>
<evidence type="ECO:0000313" key="3">
    <source>
        <dbReference type="Proteomes" id="UP000499080"/>
    </source>
</evidence>
<keyword evidence="3" id="KW-1185">Reference proteome</keyword>
<dbReference type="InterPro" id="IPR036397">
    <property type="entry name" value="RNaseH_sf"/>
</dbReference>
<dbReference type="EMBL" id="BGPR01003899">
    <property type="protein sequence ID" value="GBM93695.1"/>
    <property type="molecule type" value="Genomic_DNA"/>
</dbReference>
<accession>A0A4Y2JV87</accession>
<protein>
    <recommendedName>
        <fullName evidence="4">RNase H type-1 domain-containing protein</fullName>
    </recommendedName>
</protein>
<name>A0A4Y2JV87_ARAVE</name>
<reference evidence="2 3" key="1">
    <citation type="journal article" date="2019" name="Sci. Rep.">
        <title>Orb-weaving spider Araneus ventricosus genome elucidates the spidroin gene catalogue.</title>
        <authorList>
            <person name="Kono N."/>
            <person name="Nakamura H."/>
            <person name="Ohtoshi R."/>
            <person name="Moran D.A.P."/>
            <person name="Shinohara A."/>
            <person name="Yoshida Y."/>
            <person name="Fujiwara M."/>
            <person name="Mori M."/>
            <person name="Tomita M."/>
            <person name="Arakawa K."/>
        </authorList>
    </citation>
    <scope>NUCLEOTIDE SEQUENCE [LARGE SCALE GENOMIC DNA]</scope>
</reference>
<dbReference type="OrthoDB" id="6437248at2759"/>
<feature type="region of interest" description="Disordered" evidence="1">
    <location>
        <begin position="271"/>
        <end position="290"/>
    </location>
</feature>
<comment type="caution">
    <text evidence="2">The sequence shown here is derived from an EMBL/GenBank/DDBJ whole genome shotgun (WGS) entry which is preliminary data.</text>
</comment>
<organism evidence="2 3">
    <name type="scientific">Araneus ventricosus</name>
    <name type="common">Orbweaver spider</name>
    <name type="synonym">Epeira ventricosa</name>
    <dbReference type="NCBI Taxonomy" id="182803"/>
    <lineage>
        <taxon>Eukaryota</taxon>
        <taxon>Metazoa</taxon>
        <taxon>Ecdysozoa</taxon>
        <taxon>Arthropoda</taxon>
        <taxon>Chelicerata</taxon>
        <taxon>Arachnida</taxon>
        <taxon>Araneae</taxon>
        <taxon>Araneomorphae</taxon>
        <taxon>Entelegynae</taxon>
        <taxon>Araneoidea</taxon>
        <taxon>Araneidae</taxon>
        <taxon>Araneus</taxon>
    </lineage>
</organism>
<dbReference type="AlphaFoldDB" id="A0A4Y2JV87"/>
<gene>
    <name evidence="2" type="ORF">AVEN_181995_1</name>
</gene>